<dbReference type="OrthoDB" id="9795814at2"/>
<dbReference type="CDD" id="cd00454">
    <property type="entry name" value="TrHb1_N"/>
    <property type="match status" value="1"/>
</dbReference>
<comment type="cofactor">
    <cofactor evidence="7">
        <name>heme</name>
        <dbReference type="ChEBI" id="CHEBI:30413"/>
    </cofactor>
    <text evidence="7">Binds 1 heme group per subunit.</text>
</comment>
<evidence type="ECO:0000256" key="5">
    <source>
        <dbReference type="ARBA" id="ARBA00023004"/>
    </source>
</evidence>
<accession>A0A094JG76</accession>
<comment type="caution">
    <text evidence="9">The sequence shown here is derived from an EMBL/GenBank/DDBJ whole genome shotgun (WGS) entry which is preliminary data.</text>
</comment>
<keyword evidence="4 6" id="KW-0479">Metal-binding</keyword>
<feature type="binding site" description="proximal binding residue" evidence="7">
    <location>
        <position position="79"/>
    </location>
    <ligand>
        <name>heme</name>
        <dbReference type="ChEBI" id="CHEBI:30413"/>
    </ligand>
    <ligandPart>
        <name>Fe</name>
        <dbReference type="ChEBI" id="CHEBI:18248"/>
    </ligandPart>
</feature>
<dbReference type="GO" id="GO:0005344">
    <property type="term" value="F:oxygen carrier activity"/>
    <property type="evidence" value="ECO:0007669"/>
    <property type="project" value="UniProtKB-UniRule"/>
</dbReference>
<evidence type="ECO:0000256" key="4">
    <source>
        <dbReference type="ARBA" id="ARBA00022723"/>
    </source>
</evidence>
<dbReference type="PIRSF" id="PIRSF002030">
    <property type="entry name" value="Globin_Protozoa/Cyanobacteria"/>
    <property type="match status" value="1"/>
</dbReference>
<comment type="similarity">
    <text evidence="1 6">Belongs to the truncated hemoglobin family. Group I subfamily.</text>
</comment>
<dbReference type="GO" id="GO:0020037">
    <property type="term" value="F:heme binding"/>
    <property type="evidence" value="ECO:0007669"/>
    <property type="project" value="InterPro"/>
</dbReference>
<keyword evidence="6" id="KW-0561">Oxygen transport</keyword>
<gene>
    <name evidence="9" type="ORF">IDSA_02355</name>
</gene>
<evidence type="ECO:0000313" key="10">
    <source>
        <dbReference type="Proteomes" id="UP000054363"/>
    </source>
</evidence>
<feature type="binding site" description="distal binding residue" evidence="8">
    <location>
        <position position="79"/>
    </location>
    <ligand>
        <name>heme</name>
        <dbReference type="ChEBI" id="CHEBI:30413"/>
    </ligand>
    <ligandPart>
        <name>Fe</name>
        <dbReference type="ChEBI" id="CHEBI:18248"/>
    </ligandPart>
</feature>
<evidence type="ECO:0000256" key="1">
    <source>
        <dbReference type="ARBA" id="ARBA00009660"/>
    </source>
</evidence>
<proteinExistence type="inferred from homology"/>
<keyword evidence="5 6" id="KW-0408">Iron</keyword>
<dbReference type="SUPFAM" id="SSF46458">
    <property type="entry name" value="Globin-like"/>
    <property type="match status" value="1"/>
</dbReference>
<dbReference type="InterPro" id="IPR009050">
    <property type="entry name" value="Globin-like_sf"/>
</dbReference>
<dbReference type="GO" id="GO:0019825">
    <property type="term" value="F:oxygen binding"/>
    <property type="evidence" value="ECO:0007669"/>
    <property type="project" value="InterPro"/>
</dbReference>
<keyword evidence="10" id="KW-1185">Reference proteome</keyword>
<keyword evidence="3 6" id="KW-0349">Heme</keyword>
<dbReference type="InterPro" id="IPR001486">
    <property type="entry name" value="Hemoglobin_trunc"/>
</dbReference>
<evidence type="ECO:0000256" key="3">
    <source>
        <dbReference type="ARBA" id="ARBA00022617"/>
    </source>
</evidence>
<protein>
    <recommendedName>
        <fullName evidence="6">Group 1 truncated hemoglobin</fullName>
    </recommendedName>
</protein>
<dbReference type="AlphaFoldDB" id="A0A094JG76"/>
<dbReference type="GO" id="GO:0046872">
    <property type="term" value="F:metal ion binding"/>
    <property type="evidence" value="ECO:0007669"/>
    <property type="project" value="UniProtKB-UniRule"/>
</dbReference>
<dbReference type="Gene3D" id="1.10.490.10">
    <property type="entry name" value="Globins"/>
    <property type="match status" value="1"/>
</dbReference>
<dbReference type="Pfam" id="PF01152">
    <property type="entry name" value="Bac_globin"/>
    <property type="match status" value="1"/>
</dbReference>
<evidence type="ECO:0000256" key="8">
    <source>
        <dbReference type="PIRSR" id="PIRSR601486-1"/>
    </source>
</evidence>
<dbReference type="InterPro" id="IPR012292">
    <property type="entry name" value="Globin/Proto"/>
</dbReference>
<evidence type="ECO:0000256" key="6">
    <source>
        <dbReference type="PIRNR" id="PIRNR002030"/>
    </source>
</evidence>
<dbReference type="eggNOG" id="COG2346">
    <property type="taxonomic scope" value="Bacteria"/>
</dbReference>
<keyword evidence="2 6" id="KW-0813">Transport</keyword>
<dbReference type="Proteomes" id="UP000054363">
    <property type="component" value="Unassembled WGS sequence"/>
</dbReference>
<evidence type="ECO:0000256" key="7">
    <source>
        <dbReference type="PIRSR" id="PIRSR002030-1"/>
    </source>
</evidence>
<evidence type="ECO:0000313" key="9">
    <source>
        <dbReference type="EMBL" id="KFZ31566.1"/>
    </source>
</evidence>
<reference evidence="9 10" key="1">
    <citation type="submission" date="2014-06" db="EMBL/GenBank/DDBJ databases">
        <title>The draft genome sequence of Idiomarina salinarum ISL-52.</title>
        <authorList>
            <person name="Du J."/>
            <person name="Shao Z."/>
        </authorList>
    </citation>
    <scope>NUCLEOTIDE SEQUENCE [LARGE SCALE GENOMIC DNA]</scope>
    <source>
        <strain evidence="9 10">ISL-52</strain>
    </source>
</reference>
<sequence>MVLTPVPAKAQQLYQELGGREGISQLVESLILEIATDDRIIHYFADADIDRFHEMLTLHICEVTGGPCTYTGAPMPEVHRGMAISASEFNALVEDLIAAMEAEKIPVGTQNKLLAILAAMRDDVIRL</sequence>
<name>A0A094JG76_9GAMM</name>
<organism evidence="9 10">
    <name type="scientific">Pseudidiomarina salinarum</name>
    <dbReference type="NCBI Taxonomy" id="435908"/>
    <lineage>
        <taxon>Bacteria</taxon>
        <taxon>Pseudomonadati</taxon>
        <taxon>Pseudomonadota</taxon>
        <taxon>Gammaproteobacteria</taxon>
        <taxon>Alteromonadales</taxon>
        <taxon>Idiomarinaceae</taxon>
        <taxon>Pseudidiomarina</taxon>
    </lineage>
</organism>
<evidence type="ECO:0000256" key="2">
    <source>
        <dbReference type="ARBA" id="ARBA00022448"/>
    </source>
</evidence>
<dbReference type="STRING" id="435908.IDSA_02355"/>
<dbReference type="InterPro" id="IPR016339">
    <property type="entry name" value="Hemoglobin_trunc_I"/>
</dbReference>
<dbReference type="EMBL" id="JPER01000001">
    <property type="protein sequence ID" value="KFZ31566.1"/>
    <property type="molecule type" value="Genomic_DNA"/>
</dbReference>